<feature type="domain" description="Putative Flp pilus-assembly TadG-like N-terminal" evidence="2">
    <location>
        <begin position="12"/>
        <end position="59"/>
    </location>
</feature>
<sequence>MKRVKLIREEKGAVLPIVAVFIMVVAFGLAALVIDAGILFFQRRNMVAAADAGALAGARELYTGMSTDEIKQIAIDVAVTNGADVGRVTVTVNKSATAMYPYPHVIVESVNNSDLIFANVFGVGNSDVYAKAVARADKALNPGLIPLFMLDTDYEALATGGVDIVHEKTVTITDKDDGSTTTLNWSSGLMYFNDNISGIPGVTEYLGNRGIAMPQSLIDYLNNFKHIPGKTGLGQINNDPDVKNVFYQWFDNAYKHSTNPGERKAYMTGFIPVMDTQRYLDSYAGNSNTKQIFPIAYFAEVVVIDYVDHQKGDGESNAFIYTGANAYVNKVSTPYNWKSLYGPKEDTKKTIVLMKTGKTLTIDQMLAGDWTGTIYENQSIRKATLVD</sequence>
<feature type="transmembrane region" description="Helical" evidence="1">
    <location>
        <begin position="12"/>
        <end position="41"/>
    </location>
</feature>
<dbReference type="Pfam" id="PF13400">
    <property type="entry name" value="Tad"/>
    <property type="match status" value="1"/>
</dbReference>
<keyword evidence="4" id="KW-1185">Reference proteome</keyword>
<gene>
    <name evidence="3" type="ORF">KCG48_02820</name>
</gene>
<evidence type="ECO:0000313" key="4">
    <source>
        <dbReference type="Proteomes" id="UP000675379"/>
    </source>
</evidence>
<keyword evidence="1" id="KW-0472">Membrane</keyword>
<reference evidence="3" key="1">
    <citation type="submission" date="2021-04" db="EMBL/GenBank/DDBJ databases">
        <title>Proteiniclasticum sedimins sp. nov., an obligate anaerobic bacterium isolated from anaerobic sludge.</title>
        <authorList>
            <person name="Liu J."/>
        </authorList>
    </citation>
    <scope>NUCLEOTIDE SEQUENCE</scope>
    <source>
        <strain evidence="3">BAD-10</strain>
    </source>
</reference>
<dbReference type="InterPro" id="IPR028087">
    <property type="entry name" value="Tad_N"/>
</dbReference>
<accession>A0A941CM91</accession>
<dbReference type="AlphaFoldDB" id="A0A941CM91"/>
<dbReference type="EMBL" id="JAGSCS010000002">
    <property type="protein sequence ID" value="MBR0575266.1"/>
    <property type="molecule type" value="Genomic_DNA"/>
</dbReference>
<organism evidence="3 4">
    <name type="scientific">Proteiniclasticum sediminis</name>
    <dbReference type="NCBI Taxonomy" id="2804028"/>
    <lineage>
        <taxon>Bacteria</taxon>
        <taxon>Bacillati</taxon>
        <taxon>Bacillota</taxon>
        <taxon>Clostridia</taxon>
        <taxon>Eubacteriales</taxon>
        <taxon>Clostridiaceae</taxon>
        <taxon>Proteiniclasticum</taxon>
    </lineage>
</organism>
<evidence type="ECO:0000256" key="1">
    <source>
        <dbReference type="SAM" id="Phobius"/>
    </source>
</evidence>
<name>A0A941CM91_9CLOT</name>
<evidence type="ECO:0000313" key="3">
    <source>
        <dbReference type="EMBL" id="MBR0575266.1"/>
    </source>
</evidence>
<comment type="caution">
    <text evidence="3">The sequence shown here is derived from an EMBL/GenBank/DDBJ whole genome shotgun (WGS) entry which is preliminary data.</text>
</comment>
<dbReference type="Proteomes" id="UP000675379">
    <property type="component" value="Unassembled WGS sequence"/>
</dbReference>
<proteinExistence type="predicted"/>
<protein>
    <recommendedName>
        <fullName evidence="2">Putative Flp pilus-assembly TadG-like N-terminal domain-containing protein</fullName>
    </recommendedName>
</protein>
<evidence type="ECO:0000259" key="2">
    <source>
        <dbReference type="Pfam" id="PF13400"/>
    </source>
</evidence>
<keyword evidence="1" id="KW-1133">Transmembrane helix</keyword>
<keyword evidence="1" id="KW-0812">Transmembrane</keyword>
<dbReference type="RefSeq" id="WP_211799776.1">
    <property type="nucleotide sequence ID" value="NZ_JAGSCS010000002.1"/>
</dbReference>